<reference evidence="1 2" key="1">
    <citation type="submission" date="2017-04" db="EMBL/GenBank/DDBJ databases">
        <authorList>
            <person name="Afonso C.L."/>
            <person name="Miller P.J."/>
            <person name="Scott M.A."/>
            <person name="Spackman E."/>
            <person name="Goraichik I."/>
            <person name="Dimitrov K.M."/>
            <person name="Suarez D.L."/>
            <person name="Swayne D.E."/>
        </authorList>
    </citation>
    <scope>NUCLEOTIDE SEQUENCE [LARGE SCALE GENOMIC DNA]</scope>
    <source>
        <strain evidence="1 2">DSM 21164</strain>
    </source>
</reference>
<dbReference type="Proteomes" id="UP000192360">
    <property type="component" value="Unassembled WGS sequence"/>
</dbReference>
<accession>A0A1W1YKH8</accession>
<protein>
    <recommendedName>
        <fullName evidence="3">AsmA-like C-terminal region</fullName>
    </recommendedName>
</protein>
<sequence>MLIVGVVFALAIIAYLALQSFVSTKIQDAIKQDLGEKVIINYKDIKVNLFTSQVSLHDVHVLLKDADTPNHEFAITKIAVKGLSYFQLLNSGAIEISNVVIENIKSTIYFNKEQSSNKTNIKTTIEKAIKINNLDINNAFFTIKTSKQDSTFCQVDNFTLKIKNFSLTNDVIASQIPFLFDSFALKTGNVFLVMNEFENINIASIALDNDLTIQNFLLKTKFTKKLLSQKITTERDYIDLKIPLINASNFNFKGPENNFHLEALTVLFENFNLDIYRNKLEADDVTIKQFFSKKLKQLSFPIHFPSIKITNGLVKYSELVTEQAVPGEIVFTELNSEILNVSNKASEPIIFTNTAKLMGAAPIKVDWTFYTENEVDLFKASGVIKNFETTAINSFLEPNLRAKAKGTINELYFTFSGDSYVSNGDMKMKYQDFEFLILKKDRLGVSKILTAIGNLFTNDGSNTDDNGYRYGAISVNRDATKSFFNYLWINVQDGIISTLTGNGKKDKRD</sequence>
<dbReference type="AlphaFoldDB" id="A0A1W1YKH8"/>
<dbReference type="STRING" id="504486.SAMN05660703_0585"/>
<name>A0A1W1YKH8_9FLAO</name>
<proteinExistence type="predicted"/>
<dbReference type="EMBL" id="FWXO01000001">
    <property type="protein sequence ID" value="SMC36649.1"/>
    <property type="molecule type" value="Genomic_DNA"/>
</dbReference>
<keyword evidence="2" id="KW-1185">Reference proteome</keyword>
<evidence type="ECO:0000313" key="1">
    <source>
        <dbReference type="EMBL" id="SMC36649.1"/>
    </source>
</evidence>
<evidence type="ECO:0000313" key="2">
    <source>
        <dbReference type="Proteomes" id="UP000192360"/>
    </source>
</evidence>
<evidence type="ECO:0008006" key="3">
    <source>
        <dbReference type="Google" id="ProtNLM"/>
    </source>
</evidence>
<organism evidence="1 2">
    <name type="scientific">Cellulophaga tyrosinoxydans</name>
    <dbReference type="NCBI Taxonomy" id="504486"/>
    <lineage>
        <taxon>Bacteria</taxon>
        <taxon>Pseudomonadati</taxon>
        <taxon>Bacteroidota</taxon>
        <taxon>Flavobacteriia</taxon>
        <taxon>Flavobacteriales</taxon>
        <taxon>Flavobacteriaceae</taxon>
        <taxon>Cellulophaga</taxon>
    </lineage>
</organism>
<gene>
    <name evidence="1" type="ORF">SAMN05660703_0585</name>
</gene>